<proteinExistence type="predicted"/>
<protein>
    <submittedName>
        <fullName evidence="1">Uncharacterized protein</fullName>
    </submittedName>
</protein>
<dbReference type="Proteomes" id="UP000507470">
    <property type="component" value="Unassembled WGS sequence"/>
</dbReference>
<gene>
    <name evidence="1" type="ORF">MCOR_36954</name>
</gene>
<evidence type="ECO:0000313" key="1">
    <source>
        <dbReference type="EMBL" id="CAC5403041.1"/>
    </source>
</evidence>
<evidence type="ECO:0000313" key="2">
    <source>
        <dbReference type="Proteomes" id="UP000507470"/>
    </source>
</evidence>
<reference evidence="1 2" key="1">
    <citation type="submission" date="2020-06" db="EMBL/GenBank/DDBJ databases">
        <authorList>
            <person name="Li R."/>
            <person name="Bekaert M."/>
        </authorList>
    </citation>
    <scope>NUCLEOTIDE SEQUENCE [LARGE SCALE GENOMIC DNA]</scope>
    <source>
        <strain evidence="2">wild</strain>
    </source>
</reference>
<keyword evidence="2" id="KW-1185">Reference proteome</keyword>
<dbReference type="EMBL" id="CACVKT020006658">
    <property type="protein sequence ID" value="CAC5403041.1"/>
    <property type="molecule type" value="Genomic_DNA"/>
</dbReference>
<name>A0A6J8D5T9_MYTCO</name>
<dbReference type="AlphaFoldDB" id="A0A6J8D5T9"/>
<accession>A0A6J8D5T9</accession>
<sequence>MGNDLKASVLHLYKEHYLCNKKWCSYKRNPDKYRTTVSLTSLSLRQKLAEIVGEYTSGDNIEKIAPCASTKEVECFHSMLANKAPKAKHLCSSTSLECRVDCTVAQKNISYGYISQVYEECGISPGKINEKLSEKLAVKRKLKMITRIQQKINGENYVENRL</sequence>
<organism evidence="1 2">
    <name type="scientific">Mytilus coruscus</name>
    <name type="common">Sea mussel</name>
    <dbReference type="NCBI Taxonomy" id="42192"/>
    <lineage>
        <taxon>Eukaryota</taxon>
        <taxon>Metazoa</taxon>
        <taxon>Spiralia</taxon>
        <taxon>Lophotrochozoa</taxon>
        <taxon>Mollusca</taxon>
        <taxon>Bivalvia</taxon>
        <taxon>Autobranchia</taxon>
        <taxon>Pteriomorphia</taxon>
        <taxon>Mytilida</taxon>
        <taxon>Mytiloidea</taxon>
        <taxon>Mytilidae</taxon>
        <taxon>Mytilinae</taxon>
        <taxon>Mytilus</taxon>
    </lineage>
</organism>